<organism evidence="9 10">
    <name type="scientific">Actinoplanes palleronii</name>
    <dbReference type="NCBI Taxonomy" id="113570"/>
    <lineage>
        <taxon>Bacteria</taxon>
        <taxon>Bacillati</taxon>
        <taxon>Actinomycetota</taxon>
        <taxon>Actinomycetes</taxon>
        <taxon>Micromonosporales</taxon>
        <taxon>Micromonosporaceae</taxon>
        <taxon>Actinoplanes</taxon>
    </lineage>
</organism>
<dbReference type="InterPro" id="IPR011701">
    <property type="entry name" value="MFS"/>
</dbReference>
<dbReference type="PANTHER" id="PTHR23501:SF197">
    <property type="entry name" value="COMD"/>
    <property type="match status" value="1"/>
</dbReference>
<dbReference type="PROSITE" id="PS00217">
    <property type="entry name" value="SUGAR_TRANSPORT_2"/>
    <property type="match status" value="1"/>
</dbReference>
<feature type="transmembrane region" description="Helical" evidence="7">
    <location>
        <begin position="177"/>
        <end position="197"/>
    </location>
</feature>
<keyword evidence="3" id="KW-1003">Cell membrane</keyword>
<feature type="transmembrane region" description="Helical" evidence="7">
    <location>
        <begin position="147"/>
        <end position="165"/>
    </location>
</feature>
<feature type="transmembrane region" description="Helical" evidence="7">
    <location>
        <begin position="209"/>
        <end position="230"/>
    </location>
</feature>
<feature type="transmembrane region" description="Helical" evidence="7">
    <location>
        <begin position="114"/>
        <end position="135"/>
    </location>
</feature>
<dbReference type="PANTHER" id="PTHR23501">
    <property type="entry name" value="MAJOR FACILITATOR SUPERFAMILY"/>
    <property type="match status" value="1"/>
</dbReference>
<dbReference type="SUPFAM" id="SSF103473">
    <property type="entry name" value="MFS general substrate transporter"/>
    <property type="match status" value="1"/>
</dbReference>
<feature type="transmembrane region" description="Helical" evidence="7">
    <location>
        <begin position="90"/>
        <end position="108"/>
    </location>
</feature>
<name>A0ABQ4BRG7_9ACTN</name>
<keyword evidence="6 7" id="KW-0472">Membrane</keyword>
<dbReference type="InterPro" id="IPR005829">
    <property type="entry name" value="Sugar_transporter_CS"/>
</dbReference>
<dbReference type="Proteomes" id="UP000624709">
    <property type="component" value="Unassembled WGS sequence"/>
</dbReference>
<evidence type="ECO:0000256" key="3">
    <source>
        <dbReference type="ARBA" id="ARBA00022475"/>
    </source>
</evidence>
<feature type="transmembrane region" description="Helical" evidence="7">
    <location>
        <begin position="318"/>
        <end position="337"/>
    </location>
</feature>
<dbReference type="CDD" id="cd17502">
    <property type="entry name" value="MFS_Azr1_MDR_like"/>
    <property type="match status" value="1"/>
</dbReference>
<feature type="transmembrane region" description="Helical" evidence="7">
    <location>
        <begin position="344"/>
        <end position="361"/>
    </location>
</feature>
<keyword evidence="5 7" id="KW-1133">Transmembrane helix</keyword>
<evidence type="ECO:0000313" key="9">
    <source>
        <dbReference type="EMBL" id="GIE73274.1"/>
    </source>
</evidence>
<dbReference type="PRINTS" id="PR01036">
    <property type="entry name" value="TCRTETB"/>
</dbReference>
<evidence type="ECO:0000313" key="10">
    <source>
        <dbReference type="Proteomes" id="UP000624709"/>
    </source>
</evidence>
<keyword evidence="2" id="KW-0813">Transport</keyword>
<feature type="transmembrane region" description="Helical" evidence="7">
    <location>
        <begin position="58"/>
        <end position="78"/>
    </location>
</feature>
<dbReference type="InterPro" id="IPR020846">
    <property type="entry name" value="MFS_dom"/>
</dbReference>
<comment type="caution">
    <text evidence="9">The sequence shown here is derived from an EMBL/GenBank/DDBJ whole genome shotgun (WGS) entry which is preliminary data.</text>
</comment>
<dbReference type="NCBIfam" id="TIGR00711">
    <property type="entry name" value="efflux_EmrB"/>
    <property type="match status" value="1"/>
</dbReference>
<dbReference type="InterPro" id="IPR036259">
    <property type="entry name" value="MFS_trans_sf"/>
</dbReference>
<evidence type="ECO:0000256" key="4">
    <source>
        <dbReference type="ARBA" id="ARBA00022692"/>
    </source>
</evidence>
<evidence type="ECO:0000256" key="5">
    <source>
        <dbReference type="ARBA" id="ARBA00022989"/>
    </source>
</evidence>
<feature type="domain" description="Major facilitator superfamily (MFS) profile" evidence="8">
    <location>
        <begin position="24"/>
        <end position="504"/>
    </location>
</feature>
<evidence type="ECO:0000256" key="6">
    <source>
        <dbReference type="ARBA" id="ARBA00023136"/>
    </source>
</evidence>
<feature type="transmembrane region" description="Helical" evidence="7">
    <location>
        <begin position="373"/>
        <end position="394"/>
    </location>
</feature>
<evidence type="ECO:0000259" key="8">
    <source>
        <dbReference type="PROSITE" id="PS50850"/>
    </source>
</evidence>
<keyword evidence="10" id="KW-1185">Reference proteome</keyword>
<dbReference type="PROSITE" id="PS50850">
    <property type="entry name" value="MFS"/>
    <property type="match status" value="1"/>
</dbReference>
<gene>
    <name evidence="9" type="ORF">Apa02nite_093820</name>
</gene>
<feature type="transmembrane region" description="Helical" evidence="7">
    <location>
        <begin position="21"/>
        <end position="46"/>
    </location>
</feature>
<feature type="transmembrane region" description="Helical" evidence="7">
    <location>
        <begin position="481"/>
        <end position="499"/>
    </location>
</feature>
<feature type="transmembrane region" description="Helical" evidence="7">
    <location>
        <begin position="242"/>
        <end position="259"/>
    </location>
</feature>
<protein>
    <submittedName>
        <fullName evidence="9">MFS transporter</fullName>
    </submittedName>
</protein>
<dbReference type="Gene3D" id="1.20.1250.20">
    <property type="entry name" value="MFS general substrate transporter like domains"/>
    <property type="match status" value="1"/>
</dbReference>
<feature type="transmembrane region" description="Helical" evidence="7">
    <location>
        <begin position="279"/>
        <end position="298"/>
    </location>
</feature>
<reference evidence="9 10" key="1">
    <citation type="submission" date="2021-01" db="EMBL/GenBank/DDBJ databases">
        <title>Whole genome shotgun sequence of Actinoplanes palleronii NBRC 14916.</title>
        <authorList>
            <person name="Komaki H."/>
            <person name="Tamura T."/>
        </authorList>
    </citation>
    <scope>NUCLEOTIDE SEQUENCE [LARGE SCALE GENOMIC DNA]</scope>
    <source>
        <strain evidence="9 10">NBRC 14916</strain>
    </source>
</reference>
<dbReference type="EMBL" id="BOMS01000168">
    <property type="protein sequence ID" value="GIE73274.1"/>
    <property type="molecule type" value="Genomic_DNA"/>
</dbReference>
<dbReference type="Gene3D" id="1.20.1720.10">
    <property type="entry name" value="Multidrug resistance protein D"/>
    <property type="match status" value="1"/>
</dbReference>
<proteinExistence type="predicted"/>
<dbReference type="RefSeq" id="WP_203830894.1">
    <property type="nucleotide sequence ID" value="NZ_BAAATY010000070.1"/>
</dbReference>
<evidence type="ECO:0000256" key="7">
    <source>
        <dbReference type="SAM" id="Phobius"/>
    </source>
</evidence>
<evidence type="ECO:0000256" key="1">
    <source>
        <dbReference type="ARBA" id="ARBA00004651"/>
    </source>
</evidence>
<dbReference type="Pfam" id="PF07690">
    <property type="entry name" value="MFS_1"/>
    <property type="match status" value="1"/>
</dbReference>
<accession>A0ABQ4BRG7</accession>
<evidence type="ECO:0000256" key="2">
    <source>
        <dbReference type="ARBA" id="ARBA00022448"/>
    </source>
</evidence>
<dbReference type="InterPro" id="IPR004638">
    <property type="entry name" value="EmrB-like"/>
</dbReference>
<keyword evidence="4 7" id="KW-0812">Transmembrane</keyword>
<sequence>MAEPDTRTPEKAGLGFTHREILVTMSGLVIAMLLAQLDNMIVAPALPTIVGDLGGLEHLSWVTTGYILATTIATPIWGKLGDLYGRRITFVAAVALFLVGSMLCGMAQNMAELIAFRAVQGLGAGGLIVGVLSIIGEMIPPRDRSKYQGVMMAVMPVAMIGGPLIGGAITDHLSWRWAFYVNLPLGLVALVVSWITLARLPRGTGHAKIDWWGTGLLTVWITSLVLVATWGGTEYAWGSPQILGLIALTVAGLAAFIVVERRQPEPIMPLRVFKNRNFVLAGGIAFVSGFALFGAIGYLPQYQQFVQGSSATNSGLLLMPMMASVMVVSIVVGNLISRTGRYRIFPIIGGVLVVAGMFLFSTVDLHTSKTATALYMVVLGAGMGGIMQTSTLIAQNSLEMRDMGAGTGVSTFLRNMGSSLGVSILGAIYAHHLTTSLADSGASAAGGTISASSMTPAALRAMPEAVREVFQRAVTDGISNLFVWGSAVAVLGVVVAVFVKHVPLRGGKAVATVKPAETPVPVAH</sequence>
<comment type="subcellular location">
    <subcellularLocation>
        <location evidence="1">Cell membrane</location>
        <topology evidence="1">Multi-pass membrane protein</topology>
    </subcellularLocation>
</comment>